<dbReference type="AlphaFoldDB" id="A0AAD1TYZ9"/>
<keyword evidence="3" id="KW-1185">Reference proteome</keyword>
<protein>
    <submittedName>
        <fullName evidence="2">Uncharacterized protein</fullName>
    </submittedName>
</protein>
<evidence type="ECO:0000256" key="1">
    <source>
        <dbReference type="SAM" id="MobiDB-lite"/>
    </source>
</evidence>
<comment type="caution">
    <text evidence="2">The sequence shown here is derived from an EMBL/GenBank/DDBJ whole genome shotgun (WGS) entry which is preliminary data.</text>
</comment>
<gene>
    <name evidence="2" type="ORF">ECRASSUSDP1_LOCUS316</name>
</gene>
<organism evidence="2 3">
    <name type="scientific">Euplotes crassus</name>
    <dbReference type="NCBI Taxonomy" id="5936"/>
    <lineage>
        <taxon>Eukaryota</taxon>
        <taxon>Sar</taxon>
        <taxon>Alveolata</taxon>
        <taxon>Ciliophora</taxon>
        <taxon>Intramacronucleata</taxon>
        <taxon>Spirotrichea</taxon>
        <taxon>Hypotrichia</taxon>
        <taxon>Euplotida</taxon>
        <taxon>Euplotidae</taxon>
        <taxon>Moneuplotes</taxon>
    </lineage>
</organism>
<feature type="region of interest" description="Disordered" evidence="1">
    <location>
        <begin position="69"/>
        <end position="88"/>
    </location>
</feature>
<dbReference type="Proteomes" id="UP001295684">
    <property type="component" value="Unassembled WGS sequence"/>
</dbReference>
<sequence length="127" mass="14755">MVPKDIWDCPDQIDEEECTPQMPHFTKQFENTLKDNKGSSNKADFEEVLESIGSPEFCRIRPSDEAVDGKLQKQKVKRKTKRKLGDYKPNTYNVKTSSKWNCLNLANKEKKLLRRIPSDQILKVLLT</sequence>
<evidence type="ECO:0000313" key="2">
    <source>
        <dbReference type="EMBL" id="CAI2359031.1"/>
    </source>
</evidence>
<accession>A0AAD1TYZ9</accession>
<dbReference type="EMBL" id="CAMPGE010000292">
    <property type="protein sequence ID" value="CAI2359031.1"/>
    <property type="molecule type" value="Genomic_DNA"/>
</dbReference>
<feature type="compositionally biased region" description="Basic residues" evidence="1">
    <location>
        <begin position="72"/>
        <end position="82"/>
    </location>
</feature>
<reference evidence="2" key="1">
    <citation type="submission" date="2023-07" db="EMBL/GenBank/DDBJ databases">
        <authorList>
            <consortium name="AG Swart"/>
            <person name="Singh M."/>
            <person name="Singh A."/>
            <person name="Seah K."/>
            <person name="Emmerich C."/>
        </authorList>
    </citation>
    <scope>NUCLEOTIDE SEQUENCE</scope>
    <source>
        <strain evidence="2">DP1</strain>
    </source>
</reference>
<evidence type="ECO:0000313" key="3">
    <source>
        <dbReference type="Proteomes" id="UP001295684"/>
    </source>
</evidence>
<name>A0AAD1TYZ9_EUPCR</name>
<proteinExistence type="predicted"/>